<dbReference type="AlphaFoldDB" id="A0A9X6RMF2"/>
<organism evidence="4 5">
    <name type="scientific">Hypsibius exemplaris</name>
    <name type="common">Freshwater tardigrade</name>
    <dbReference type="NCBI Taxonomy" id="2072580"/>
    <lineage>
        <taxon>Eukaryota</taxon>
        <taxon>Metazoa</taxon>
        <taxon>Ecdysozoa</taxon>
        <taxon>Tardigrada</taxon>
        <taxon>Eutardigrada</taxon>
        <taxon>Parachela</taxon>
        <taxon>Hypsibioidea</taxon>
        <taxon>Hypsibiidae</taxon>
        <taxon>Hypsibius</taxon>
    </lineage>
</organism>
<evidence type="ECO:0000259" key="3">
    <source>
        <dbReference type="PROSITE" id="PS50022"/>
    </source>
</evidence>
<comment type="caution">
    <text evidence="4">The sequence shown here is derived from an EMBL/GenBank/DDBJ whole genome shotgun (WGS) entry which is preliminary data.</text>
</comment>
<dbReference type="OrthoDB" id="10052615at2759"/>
<dbReference type="Pfam" id="PF06588">
    <property type="entry name" value="Muskelin_N"/>
    <property type="match status" value="1"/>
</dbReference>
<evidence type="ECO:0000313" key="4">
    <source>
        <dbReference type="EMBL" id="OWA52837.1"/>
    </source>
</evidence>
<reference evidence="5" key="1">
    <citation type="submission" date="2017-01" db="EMBL/GenBank/DDBJ databases">
        <title>Comparative genomics of anhydrobiosis in the tardigrade Hypsibius dujardini.</title>
        <authorList>
            <person name="Yoshida Y."/>
            <person name="Koutsovoulos G."/>
            <person name="Laetsch D."/>
            <person name="Stevens L."/>
            <person name="Kumar S."/>
            <person name="Horikawa D."/>
            <person name="Ishino K."/>
            <person name="Komine S."/>
            <person name="Tomita M."/>
            <person name="Blaxter M."/>
            <person name="Arakawa K."/>
        </authorList>
    </citation>
    <scope>NUCLEOTIDE SEQUENCE [LARGE SCALE GENOMIC DNA]</scope>
    <source>
        <strain evidence="5">Z151</strain>
    </source>
</reference>
<evidence type="ECO:0000313" key="5">
    <source>
        <dbReference type="Proteomes" id="UP000192578"/>
    </source>
</evidence>
<dbReference type="SUPFAM" id="SSF117281">
    <property type="entry name" value="Kelch motif"/>
    <property type="match status" value="1"/>
</dbReference>
<gene>
    <name evidence="4" type="ORF">BV898_17279</name>
</gene>
<feature type="domain" description="F5/8 type C" evidence="3">
    <location>
        <begin position="1"/>
        <end position="59"/>
    </location>
</feature>
<keyword evidence="5" id="KW-1185">Reference proteome</keyword>
<dbReference type="Gene3D" id="2.60.120.260">
    <property type="entry name" value="Galactose-binding domain-like"/>
    <property type="match status" value="1"/>
</dbReference>
<dbReference type="PROSITE" id="PS50022">
    <property type="entry name" value="FA58C_3"/>
    <property type="match status" value="1"/>
</dbReference>
<keyword evidence="2" id="KW-0677">Repeat</keyword>
<dbReference type="Gene3D" id="2.120.10.80">
    <property type="entry name" value="Kelch-type beta propeller"/>
    <property type="match status" value="2"/>
</dbReference>
<evidence type="ECO:0000256" key="2">
    <source>
        <dbReference type="ARBA" id="ARBA00022737"/>
    </source>
</evidence>
<evidence type="ECO:0000256" key="1">
    <source>
        <dbReference type="ARBA" id="ARBA00022441"/>
    </source>
</evidence>
<dbReference type="Pfam" id="PF24681">
    <property type="entry name" value="Kelch_KLHDC2_KLHL20_DRC7"/>
    <property type="match status" value="1"/>
</dbReference>
<proteinExistence type="predicted"/>
<dbReference type="InterPro" id="IPR010565">
    <property type="entry name" value="Muskelin_N"/>
</dbReference>
<dbReference type="InterPro" id="IPR000421">
    <property type="entry name" value="FA58C"/>
</dbReference>
<sequence>MLSYKIHAASSFTENYPPQKILQNRPSDASCRWSSDSNSHPQFITLKLNTVSIVHQLTFGKYEKMHVCNIRKFQIYGGLDESGMLLLCEGDLRNDSIPETFNLKTMVGGKLFPINFLKIVPTQTWGSSFNYSIWYVELSGTDDERTVLPVLYTVASFRQETAFRMCLKMFRDMGLDECFETLQKNVPAVSLEHPFLTDLYDAVVKRGAFEEAEILIDKAAQNDFLKSITAEQKAVPVWTEILPGSGASPGMRGGHQMVLDSAAQMIYLYGGWDGARDLSDFWQYDLLRKKWILISTDTEQEDGPSARSCHKMVIDSDNQTIFVIGRFLDGPARTGEPLKNDFFMYDILRKRWTQLSSDTFAEGGPKVLYDHQVALDILKRTIYVFGGRVAQGKPPGSTAAVDNAATSGLYAYHIPTSTWRRIEPASGSPDSTALKPRMGHCIIFHPVKRLLYIVGGKYDKDPVKDMVAFHVDKETSHIVGSTASGDTMPIGLTQRATLDLDRDEIYVYFGFKSADSENRQNTLWTFDVATSKWSICPTKKTTTVDGSQPTEPSPRYAHQIVYDPTSKLHYLFGGSLSVPSSITSVKTRLDDFWQMELVQRQAADIARQAKYVIRKQKFRELCLEDPVTAVQYLQRDVSETIDSTDDVEMNEFHDLPTLLFSDTQAKTVEEQSGSRALTTQQSRVDVFSKLCNFFPEEMAPPRANLIDLVLP</sequence>
<dbReference type="Proteomes" id="UP000192578">
    <property type="component" value="Unassembled WGS sequence"/>
</dbReference>
<keyword evidence="1" id="KW-0880">Kelch repeat</keyword>
<dbReference type="SUPFAM" id="SSF49785">
    <property type="entry name" value="Galactose-binding domain-like"/>
    <property type="match status" value="1"/>
</dbReference>
<dbReference type="InterPro" id="IPR008979">
    <property type="entry name" value="Galactose-bd-like_sf"/>
</dbReference>
<dbReference type="GO" id="GO:0005737">
    <property type="term" value="C:cytoplasm"/>
    <property type="evidence" value="ECO:0007669"/>
    <property type="project" value="TreeGrafter"/>
</dbReference>
<dbReference type="PANTHER" id="PTHR15526">
    <property type="entry name" value="MUSKELIN"/>
    <property type="match status" value="1"/>
</dbReference>
<protein>
    <submittedName>
        <fullName evidence="4">Muskelin</fullName>
    </submittedName>
</protein>
<name>A0A9X6RMF2_HYPEX</name>
<dbReference type="PANTHER" id="PTHR15526:SF5">
    <property type="entry name" value="MUSKELIN"/>
    <property type="match status" value="1"/>
</dbReference>
<dbReference type="EMBL" id="MTYJ01000288">
    <property type="protein sequence ID" value="OWA52837.1"/>
    <property type="molecule type" value="Genomic_DNA"/>
</dbReference>
<accession>A0A9X6RMF2</accession>
<dbReference type="InterPro" id="IPR052456">
    <property type="entry name" value="CTLH_complex_component"/>
</dbReference>
<dbReference type="InterPro" id="IPR015915">
    <property type="entry name" value="Kelch-typ_b-propeller"/>
</dbReference>